<feature type="transmembrane region" description="Helical" evidence="2">
    <location>
        <begin position="106"/>
        <end position="129"/>
    </location>
</feature>
<dbReference type="PANTHER" id="PTHR43459:SF1">
    <property type="entry name" value="EG:BACN32G11.4 PROTEIN"/>
    <property type="match status" value="1"/>
</dbReference>
<dbReference type="InterPro" id="IPR001753">
    <property type="entry name" value="Enoyl-CoA_hydra/iso"/>
</dbReference>
<dbReference type="Proteomes" id="UP000007150">
    <property type="component" value="Chromosome 2"/>
</dbReference>
<name>F6F345_SPHCR</name>
<dbReference type="Gene3D" id="1.10.12.10">
    <property type="entry name" value="Lyase 2-enoyl-coa Hydratase, Chain A, domain 2"/>
    <property type="match status" value="1"/>
</dbReference>
<dbReference type="HOGENOM" id="CLU_009834_7_2_5"/>
<keyword evidence="4" id="KW-1185">Reference proteome</keyword>
<dbReference type="GO" id="GO:0016853">
    <property type="term" value="F:isomerase activity"/>
    <property type="evidence" value="ECO:0007669"/>
    <property type="project" value="UniProtKB-KW"/>
</dbReference>
<feature type="transmembrane region" description="Helical" evidence="2">
    <location>
        <begin position="135"/>
        <end position="159"/>
    </location>
</feature>
<keyword evidence="2" id="KW-1133">Transmembrane helix</keyword>
<accession>F6F345</accession>
<evidence type="ECO:0000256" key="1">
    <source>
        <dbReference type="ARBA" id="ARBA00005254"/>
    </source>
</evidence>
<proteinExistence type="inferred from homology"/>
<dbReference type="InterPro" id="IPR014748">
    <property type="entry name" value="Enoyl-CoA_hydra_C"/>
</dbReference>
<comment type="similarity">
    <text evidence="1">Belongs to the enoyl-CoA hydratase/isomerase family.</text>
</comment>
<organism evidence="3 4">
    <name type="scientific">Sphingobium chlorophenolicum L-1</name>
    <dbReference type="NCBI Taxonomy" id="690566"/>
    <lineage>
        <taxon>Bacteria</taxon>
        <taxon>Pseudomonadati</taxon>
        <taxon>Pseudomonadota</taxon>
        <taxon>Alphaproteobacteria</taxon>
        <taxon>Sphingomonadales</taxon>
        <taxon>Sphingomonadaceae</taxon>
        <taxon>Sphingobium</taxon>
    </lineage>
</organism>
<sequence length="266" mass="28196">MTEGYHSISLTVEAGVASLTMRRPAALNSLSPDMMIELRDALEVVDGDPDTRVLLLSGEGRAFCAGADLSNAGPSADPTAPRDVGLVCEDYVNPLMRRLAAMKKPSIAAVNGAAAGIGCALAMHCDFVIAARSSYFMLAFARVGLIPDGGTTWLLPRLVGIMRATRMMMLGERIAAEQAAEWGLATQVCEDEDLAIQAAELARKLAAGPTKAYGLMRSAMRSGQSSDLDAAMGLERAFQREAGFTQDYAEGVRAFKEKRAANFTGA</sequence>
<keyword evidence="3" id="KW-0413">Isomerase</keyword>
<reference evidence="3 4" key="1">
    <citation type="submission" date="2011-05" db="EMBL/GenBank/DDBJ databases">
        <title>Complete sequence of chromosome 2 of Sphingobium chlorophenolicum L-1.</title>
        <authorList>
            <consortium name="US DOE Joint Genome Institute"/>
            <person name="Lucas S."/>
            <person name="Han J."/>
            <person name="Lapidus A."/>
            <person name="Cheng J.-F."/>
            <person name="Goodwin L."/>
            <person name="Pitluck S."/>
            <person name="Peters L."/>
            <person name="Daligault H."/>
            <person name="Han C."/>
            <person name="Tapia R."/>
            <person name="Land M."/>
            <person name="Hauser L."/>
            <person name="Kyrpides N."/>
            <person name="Ivanova N."/>
            <person name="Pagani I."/>
            <person name="Turner P."/>
            <person name="Copley S."/>
            <person name="Woyke T."/>
        </authorList>
    </citation>
    <scope>NUCLEOTIDE SEQUENCE [LARGE SCALE GENOMIC DNA]</scope>
    <source>
        <strain evidence="3 4">L-1</strain>
    </source>
</reference>
<keyword evidence="2" id="KW-0812">Transmembrane</keyword>
<dbReference type="EMBL" id="CP002799">
    <property type="protein sequence ID" value="AEG50857.1"/>
    <property type="molecule type" value="Genomic_DNA"/>
</dbReference>
<evidence type="ECO:0000313" key="4">
    <source>
        <dbReference type="Proteomes" id="UP000007150"/>
    </source>
</evidence>
<dbReference type="SUPFAM" id="SSF52096">
    <property type="entry name" value="ClpP/crotonase"/>
    <property type="match status" value="1"/>
</dbReference>
<dbReference type="AlphaFoldDB" id="F6F345"/>
<dbReference type="Pfam" id="PF00378">
    <property type="entry name" value="ECH_1"/>
    <property type="match status" value="1"/>
</dbReference>
<keyword evidence="2" id="KW-0472">Membrane</keyword>
<gene>
    <name evidence="3" type="ORF">Sphch_3247</name>
</gene>
<dbReference type="Gene3D" id="3.90.226.10">
    <property type="entry name" value="2-enoyl-CoA Hydratase, Chain A, domain 1"/>
    <property type="match status" value="1"/>
</dbReference>
<dbReference type="RefSeq" id="WP_013849087.1">
    <property type="nucleotide sequence ID" value="NC_015594.1"/>
</dbReference>
<dbReference type="PANTHER" id="PTHR43459">
    <property type="entry name" value="ENOYL-COA HYDRATASE"/>
    <property type="match status" value="1"/>
</dbReference>
<dbReference type="CDD" id="cd06558">
    <property type="entry name" value="crotonase-like"/>
    <property type="match status" value="1"/>
</dbReference>
<protein>
    <submittedName>
        <fullName evidence="3">Enoyl-CoA hydratase/isomerase</fullName>
    </submittedName>
</protein>
<evidence type="ECO:0000313" key="3">
    <source>
        <dbReference type="EMBL" id="AEG50857.1"/>
    </source>
</evidence>
<dbReference type="KEGG" id="sch:Sphch_3247"/>
<evidence type="ECO:0000256" key="2">
    <source>
        <dbReference type="SAM" id="Phobius"/>
    </source>
</evidence>
<dbReference type="InterPro" id="IPR029045">
    <property type="entry name" value="ClpP/crotonase-like_dom_sf"/>
</dbReference>
<dbReference type="STRING" id="690566.Sphch_3247"/>